<dbReference type="Proteomes" id="UP000558997">
    <property type="component" value="Unassembled WGS sequence"/>
</dbReference>
<comment type="caution">
    <text evidence="2">The sequence shown here is derived from an EMBL/GenBank/DDBJ whole genome shotgun (WGS) entry which is preliminary data.</text>
</comment>
<keyword evidence="3" id="KW-1185">Reference proteome</keyword>
<dbReference type="AlphaFoldDB" id="A0A841DZB7"/>
<dbReference type="EMBL" id="JACHNF010000002">
    <property type="protein sequence ID" value="MBB5983982.1"/>
    <property type="molecule type" value="Genomic_DNA"/>
</dbReference>
<reference evidence="2 3" key="1">
    <citation type="submission" date="2020-08" db="EMBL/GenBank/DDBJ databases">
        <title>Sequencing the genomes of 1000 actinobacteria strains.</title>
        <authorList>
            <person name="Klenk H.-P."/>
        </authorList>
    </citation>
    <scope>NUCLEOTIDE SEQUENCE [LARGE SCALE GENOMIC DNA]</scope>
    <source>
        <strain evidence="2 3">DSM 17294</strain>
    </source>
</reference>
<feature type="region of interest" description="Disordered" evidence="1">
    <location>
        <begin position="1"/>
        <end position="55"/>
    </location>
</feature>
<sequence>MTPPPRRASAAKEAMTRVAGGRPAADPGSQSADLPPPEPAALPPEPKAPANPGRSKFTLLLSESDAIMWDELAMMLRRETGHRVEKAAFVRALVYLAAEDADLRRQVGEEIARDTTA</sequence>
<dbReference type="RefSeq" id="WP_184845009.1">
    <property type="nucleotide sequence ID" value="NZ_BAAAVN010000031.1"/>
</dbReference>
<accession>A0A841DZB7</accession>
<name>A0A841DZB7_9ACTN</name>
<protein>
    <submittedName>
        <fullName evidence="2">Uncharacterized protein</fullName>
    </submittedName>
</protein>
<organism evidence="2 3">
    <name type="scientific">Kribbella solani</name>
    <dbReference type="NCBI Taxonomy" id="236067"/>
    <lineage>
        <taxon>Bacteria</taxon>
        <taxon>Bacillati</taxon>
        <taxon>Actinomycetota</taxon>
        <taxon>Actinomycetes</taxon>
        <taxon>Propionibacteriales</taxon>
        <taxon>Kribbellaceae</taxon>
        <taxon>Kribbella</taxon>
    </lineage>
</organism>
<evidence type="ECO:0000256" key="1">
    <source>
        <dbReference type="SAM" id="MobiDB-lite"/>
    </source>
</evidence>
<evidence type="ECO:0000313" key="3">
    <source>
        <dbReference type="Proteomes" id="UP000558997"/>
    </source>
</evidence>
<feature type="compositionally biased region" description="Pro residues" evidence="1">
    <location>
        <begin position="34"/>
        <end position="49"/>
    </location>
</feature>
<proteinExistence type="predicted"/>
<gene>
    <name evidence="2" type="ORF">HDA44_007397</name>
</gene>
<evidence type="ECO:0000313" key="2">
    <source>
        <dbReference type="EMBL" id="MBB5983982.1"/>
    </source>
</evidence>